<sequence>MSTDLRKELDWKSNVASPRGFISRAVEFLGCRLEKRRGRQALAELTADQLKDIGITPEEVSAEMGKSWFWSR</sequence>
<dbReference type="Proteomes" id="UP000198939">
    <property type="component" value="Unassembled WGS sequence"/>
</dbReference>
<dbReference type="Proteomes" id="UP000183063">
    <property type="component" value="Unassembled WGS sequence"/>
</dbReference>
<reference evidence="2" key="1">
    <citation type="submission" date="2016-10" db="EMBL/GenBank/DDBJ databases">
        <authorList>
            <person name="de Groot N.N."/>
        </authorList>
    </citation>
    <scope>NUCLEOTIDE SEQUENCE [LARGE SCALE GENOMIC DNA]</scope>
    <source>
        <strain evidence="2">CCBAU85039</strain>
    </source>
</reference>
<dbReference type="Pfam" id="PF06568">
    <property type="entry name" value="YjiS-like"/>
    <property type="match status" value="1"/>
</dbReference>
<accession>A0A1H8L3Q9</accession>
<reference evidence="3 5" key="2">
    <citation type="submission" date="2016-10" db="EMBL/GenBank/DDBJ databases">
        <authorList>
            <person name="Varghese N."/>
            <person name="Submissions S."/>
        </authorList>
    </citation>
    <scope>NUCLEOTIDE SEQUENCE [LARGE SCALE GENOMIC DNA]</scope>
    <source>
        <strain evidence="3 5">CGMCC 1.7071</strain>
    </source>
</reference>
<evidence type="ECO:0000259" key="1">
    <source>
        <dbReference type="Pfam" id="PF06568"/>
    </source>
</evidence>
<keyword evidence="5" id="KW-1185">Reference proteome</keyword>
<evidence type="ECO:0000313" key="4">
    <source>
        <dbReference type="Proteomes" id="UP000183063"/>
    </source>
</evidence>
<protein>
    <submittedName>
        <fullName evidence="3">Uncharacterized conserved protein YjiS, DUF1127 family</fullName>
    </submittedName>
</protein>
<evidence type="ECO:0000313" key="5">
    <source>
        <dbReference type="Proteomes" id="UP000198939"/>
    </source>
</evidence>
<gene>
    <name evidence="2" type="ORF">RTCCBAU85039_2736</name>
    <name evidence="3" type="ORF">SAMN05216228_101095</name>
</gene>
<dbReference type="EMBL" id="FOCV01000010">
    <property type="protein sequence ID" value="SEN99729.1"/>
    <property type="molecule type" value="Genomic_DNA"/>
</dbReference>
<dbReference type="STRING" id="501024.RTCCBAU85039_2736"/>
<reference evidence="4" key="3">
    <citation type="submission" date="2016-10" db="EMBL/GenBank/DDBJ databases">
        <authorList>
            <person name="Wibberg D."/>
        </authorList>
    </citation>
    <scope>NUCLEOTIDE SEQUENCE [LARGE SCALE GENOMIC DNA]</scope>
</reference>
<organism evidence="2 4">
    <name type="scientific">Rhizobium tibeticum</name>
    <dbReference type="NCBI Taxonomy" id="501024"/>
    <lineage>
        <taxon>Bacteria</taxon>
        <taxon>Pseudomonadati</taxon>
        <taxon>Pseudomonadota</taxon>
        <taxon>Alphaproteobacteria</taxon>
        <taxon>Hyphomicrobiales</taxon>
        <taxon>Rhizobiaceae</taxon>
        <taxon>Rhizobium/Agrobacterium group</taxon>
        <taxon>Rhizobium</taxon>
    </lineage>
</organism>
<feature type="domain" description="YjiS-like" evidence="1">
    <location>
        <begin position="34"/>
        <end position="60"/>
    </location>
</feature>
<dbReference type="InterPro" id="IPR009506">
    <property type="entry name" value="YjiS-like"/>
</dbReference>
<dbReference type="OrthoDB" id="8399238at2"/>
<evidence type="ECO:0000313" key="2">
    <source>
        <dbReference type="EMBL" id="SEH86043.1"/>
    </source>
</evidence>
<dbReference type="RefSeq" id="WP_072375851.1">
    <property type="nucleotide sequence ID" value="NZ_FNXB01000012.1"/>
</dbReference>
<dbReference type="AlphaFoldDB" id="A0A1H8L3Q9"/>
<evidence type="ECO:0000313" key="3">
    <source>
        <dbReference type="EMBL" id="SEN99729.1"/>
    </source>
</evidence>
<name>A0A1H8L3Q9_9HYPH</name>
<dbReference type="EMBL" id="FNXB01000012">
    <property type="protein sequence ID" value="SEH86043.1"/>
    <property type="molecule type" value="Genomic_DNA"/>
</dbReference>
<proteinExistence type="predicted"/>